<dbReference type="RefSeq" id="WP_124153147.1">
    <property type="nucleotide sequence ID" value="NZ_RQIS01000018.1"/>
</dbReference>
<accession>A0A3N6NRQ0</accession>
<dbReference type="Pfam" id="PF13340">
    <property type="entry name" value="DUF4096"/>
    <property type="match status" value="1"/>
</dbReference>
<gene>
    <name evidence="2" type="ORF">D1Y85_21785</name>
</gene>
<reference evidence="2 3" key="1">
    <citation type="submission" date="2018-11" db="EMBL/GenBank/DDBJ databases">
        <title>Paraburkholderia sp. DHOA04, isolated from soil.</title>
        <authorList>
            <person name="Gao Z.-H."/>
            <person name="Qiu L.-H."/>
            <person name="Fu J.-C."/>
        </authorList>
    </citation>
    <scope>NUCLEOTIDE SEQUENCE [LARGE SCALE GENOMIC DNA]</scope>
    <source>
        <strain evidence="2 3">DHOA04</strain>
    </source>
</reference>
<sequence length="140" mass="15874">MEILTSSRTCPELTETQWESIAPLFHGGHPEATRRGRGRPAHSARSVFEAIHWVLWTASVWAALPECYPDFRTCHRRFKVWFEAGLVQQAMETLYGDEGLDLCSAMGARMQVCRRAPGFKPRFRTSPGLGWSVAQHEAEN</sequence>
<evidence type="ECO:0000313" key="2">
    <source>
        <dbReference type="EMBL" id="RQH02763.1"/>
    </source>
</evidence>
<organism evidence="2 3">
    <name type="scientific">Paraburkholderia dinghuensis</name>
    <dbReference type="NCBI Taxonomy" id="2305225"/>
    <lineage>
        <taxon>Bacteria</taxon>
        <taxon>Pseudomonadati</taxon>
        <taxon>Pseudomonadota</taxon>
        <taxon>Betaproteobacteria</taxon>
        <taxon>Burkholderiales</taxon>
        <taxon>Burkholderiaceae</taxon>
        <taxon>Paraburkholderia</taxon>
    </lineage>
</organism>
<evidence type="ECO:0000313" key="3">
    <source>
        <dbReference type="Proteomes" id="UP000272778"/>
    </source>
</evidence>
<dbReference type="PANTHER" id="PTHR46637">
    <property type="entry name" value="TIS1421-TRANSPOSASE PROTEIN A"/>
    <property type="match status" value="1"/>
</dbReference>
<dbReference type="InterPro" id="IPR025161">
    <property type="entry name" value="IS402-like_dom"/>
</dbReference>
<dbReference type="Proteomes" id="UP000272778">
    <property type="component" value="Unassembled WGS sequence"/>
</dbReference>
<protein>
    <submittedName>
        <fullName evidence="2">Transposase</fullName>
    </submittedName>
</protein>
<dbReference type="EMBL" id="RQIS01000018">
    <property type="protein sequence ID" value="RQH02763.1"/>
    <property type="molecule type" value="Genomic_DNA"/>
</dbReference>
<keyword evidence="3" id="KW-1185">Reference proteome</keyword>
<dbReference type="AlphaFoldDB" id="A0A3N6NRQ0"/>
<dbReference type="InterPro" id="IPR052909">
    <property type="entry name" value="Transposase_6_like"/>
</dbReference>
<feature type="domain" description="Insertion element IS402-like" evidence="1">
    <location>
        <begin position="13"/>
        <end position="90"/>
    </location>
</feature>
<name>A0A3N6NRQ0_9BURK</name>
<proteinExistence type="predicted"/>
<dbReference type="OrthoDB" id="1551210at2"/>
<comment type="caution">
    <text evidence="2">The sequence shown here is derived from an EMBL/GenBank/DDBJ whole genome shotgun (WGS) entry which is preliminary data.</text>
</comment>
<evidence type="ECO:0000259" key="1">
    <source>
        <dbReference type="Pfam" id="PF13340"/>
    </source>
</evidence>
<dbReference type="PANTHER" id="PTHR46637:SF1">
    <property type="entry name" value="BLL5188 PROTEIN"/>
    <property type="match status" value="1"/>
</dbReference>